<evidence type="ECO:0000313" key="1">
    <source>
        <dbReference type="Proteomes" id="UP000887576"/>
    </source>
</evidence>
<accession>A0AC34QKN7</accession>
<evidence type="ECO:0000313" key="2">
    <source>
        <dbReference type="WBParaSite" id="JU765_v2.g17203.t1"/>
    </source>
</evidence>
<dbReference type="WBParaSite" id="JU765_v2.g17203.t1">
    <property type="protein sequence ID" value="JU765_v2.g17203.t1"/>
    <property type="gene ID" value="JU765_v2.g17203"/>
</dbReference>
<dbReference type="Proteomes" id="UP000887576">
    <property type="component" value="Unplaced"/>
</dbReference>
<organism evidence="1 2">
    <name type="scientific">Panagrolaimus sp. JU765</name>
    <dbReference type="NCBI Taxonomy" id="591449"/>
    <lineage>
        <taxon>Eukaryota</taxon>
        <taxon>Metazoa</taxon>
        <taxon>Ecdysozoa</taxon>
        <taxon>Nematoda</taxon>
        <taxon>Chromadorea</taxon>
        <taxon>Rhabditida</taxon>
        <taxon>Tylenchina</taxon>
        <taxon>Panagrolaimomorpha</taxon>
        <taxon>Panagrolaimoidea</taxon>
        <taxon>Panagrolaimidae</taxon>
        <taxon>Panagrolaimus</taxon>
    </lineage>
</organism>
<reference evidence="2" key="1">
    <citation type="submission" date="2022-11" db="UniProtKB">
        <authorList>
            <consortium name="WormBaseParasite"/>
        </authorList>
    </citation>
    <scope>IDENTIFICATION</scope>
</reference>
<protein>
    <submittedName>
        <fullName evidence="2">Cyclin-like domain-containing protein</fullName>
    </submittedName>
</protein>
<name>A0AC34QKN7_9BILA</name>
<proteinExistence type="predicted"/>
<sequence>MGNLSCCLRKRGESTKKANKNVVPAPTNNSIGSRKLSVNFLPHISERELPDELDPDPSTHPTVRPTFMERSRSEMKLKDNRRSFYLLDINKIHEPCTLKKSNSCSTIFLDDSTISQPNLKNTIKCISLAIFYHISNRKNRGQERLMEIFEERLHPISREPIPPESLSQDPEHRQIYRFIRTLFVSAQLTAECAIITLVYIERLLTYAEIDLCPSNWRRIVLGAIMLASKVWDDQAVWNVDYCQILHYTTVDDMNELERQFLECLEFNINVPSSVYAKYYYDLRMLAIANDLQLPIHPLYKERAEKLEALSKIYEDKILPSNHQLKRSHSLDQLKKRAPFQSYYFFILNQRSTDLEVMCDHNHGHGPGGCASQVSEVIHGEEGMEYNLDSVIDKDKVTVLNELEEGSGVRVFKSWQDHLDKTFYVESDVDEEIVFNIPFTGHVKITGITIMGEIEESHPSRVRIFKDREAMSFSDLEGAKPDQEMQLKQDDAAKIDYPLVVTKFGNVHHLTLHFPSNFGADTTKIYYIGLRGQFQHSFRDKIAIATYEARPIPDDHKHTIPNANHHHGFSSTMRSLVVFAGCLAFINAVIIAPTQRPDCGKTPVKPDTSTRIVGGTQAIAYSWPWQAEMCMDYGFGSCDLRCGATVIAKNWIMSAAHCVDGYTDQPGSFGIKVGTFDYRDNTEPGEMVFNVSEVHMHPQYGTPHQFSHDISLLKLAGEITFSDHIQPICIPKSVDNIVHTGKSAWVTGWGATSEGGDVSNKLRQVLVPFLDQSDCKKEYGTDIDQTEECAGRQGVDSCQGDSGGPLVTQHNDTGLWFQAGIVSWGQGCAEQGHAGVYSRPSAMCDFITSTTGIDLCQ</sequence>